<keyword evidence="1" id="KW-0812">Transmembrane</keyword>
<proteinExistence type="predicted"/>
<feature type="transmembrane region" description="Helical" evidence="1">
    <location>
        <begin position="6"/>
        <end position="29"/>
    </location>
</feature>
<organism evidence="2">
    <name type="scientific">Andrena camellia</name>
    <dbReference type="NCBI Taxonomy" id="1862692"/>
    <lineage>
        <taxon>Eukaryota</taxon>
        <taxon>Metazoa</taxon>
        <taxon>Ecdysozoa</taxon>
        <taxon>Arthropoda</taxon>
        <taxon>Hexapoda</taxon>
        <taxon>Insecta</taxon>
        <taxon>Pterygota</taxon>
        <taxon>Neoptera</taxon>
        <taxon>Endopterygota</taxon>
        <taxon>Hymenoptera</taxon>
        <taxon>Apocrita</taxon>
        <taxon>Aculeata</taxon>
        <taxon>Apoidea</taxon>
        <taxon>Anthophila</taxon>
        <taxon>Andrenidae</taxon>
        <taxon>Andreninae</taxon>
        <taxon>Andrena</taxon>
    </lineage>
</organism>
<keyword evidence="1" id="KW-0472">Membrane</keyword>
<evidence type="ECO:0000313" key="2">
    <source>
        <dbReference type="EMBL" id="ANM47948.1"/>
    </source>
</evidence>
<keyword evidence="2" id="KW-0496">Mitochondrion</keyword>
<dbReference type="EMBL" id="KX241615">
    <property type="protein sequence ID" value="ANM47948.1"/>
    <property type="molecule type" value="Genomic_DNA"/>
</dbReference>
<accession>A0A1W2SX89</accession>
<sequence length="50" mass="6192">MPQMKPMIWTMMMIMSIMLITMMMITNYFSTTKMNPQTFNKMTKTMKWKW</sequence>
<dbReference type="AlphaFoldDB" id="A0A1W2SX89"/>
<evidence type="ECO:0000256" key="1">
    <source>
        <dbReference type="SAM" id="Phobius"/>
    </source>
</evidence>
<name>A0A1W2SX89_9HYME</name>
<geneLocation type="mitochondrion" evidence="2"/>
<protein>
    <submittedName>
        <fullName evidence="2">ATP synthase F0 subunit 8</fullName>
    </submittedName>
</protein>
<reference evidence="2" key="1">
    <citation type="submission" date="2016-05" db="EMBL/GenBank/DDBJ databases">
        <title>The Mitochondrial Genome of Andrena camellia (Hymenoptera: Andrenidae) and the Evolutionary Time scale of Hymenopterans.</title>
        <authorList>
            <person name="Su T."/>
            <person name="Huang D."/>
            <person name="Zhao Z."/>
            <person name="He B."/>
            <person name="Zhu C."/>
            <person name="Liang A."/>
        </authorList>
    </citation>
    <scope>NUCLEOTIDE SEQUENCE</scope>
</reference>
<keyword evidence="1" id="KW-1133">Transmembrane helix</keyword>
<gene>
    <name evidence="2" type="primary">ATP8</name>
</gene>